<dbReference type="InterPro" id="IPR001647">
    <property type="entry name" value="HTH_TetR"/>
</dbReference>
<dbReference type="Pfam" id="PF00440">
    <property type="entry name" value="TetR_N"/>
    <property type="match status" value="1"/>
</dbReference>
<dbReference type="PANTHER" id="PTHR43479">
    <property type="entry name" value="ACREF/ENVCD OPERON REPRESSOR-RELATED"/>
    <property type="match status" value="1"/>
</dbReference>
<organism evidence="4 5">
    <name type="scientific">Selenomonas ruminis</name>
    <dbReference type="NCBI Taxonomy" id="2593411"/>
    <lineage>
        <taxon>Bacteria</taxon>
        <taxon>Bacillati</taxon>
        <taxon>Bacillota</taxon>
        <taxon>Negativicutes</taxon>
        <taxon>Selenomonadales</taxon>
        <taxon>Selenomonadaceae</taxon>
        <taxon>Selenomonas</taxon>
    </lineage>
</organism>
<evidence type="ECO:0000313" key="5">
    <source>
        <dbReference type="Proteomes" id="UP000323646"/>
    </source>
</evidence>
<comment type="caution">
    <text evidence="4">The sequence shown here is derived from an EMBL/GenBank/DDBJ whole genome shotgun (WGS) entry which is preliminary data.</text>
</comment>
<accession>A0A5D6WAD3</accession>
<proteinExistence type="predicted"/>
<dbReference type="Proteomes" id="UP000323646">
    <property type="component" value="Unassembled WGS sequence"/>
</dbReference>
<dbReference type="SUPFAM" id="SSF46689">
    <property type="entry name" value="Homeodomain-like"/>
    <property type="match status" value="1"/>
</dbReference>
<dbReference type="InterPro" id="IPR050624">
    <property type="entry name" value="HTH-type_Tx_Regulator"/>
</dbReference>
<dbReference type="PANTHER" id="PTHR43479:SF11">
    <property type="entry name" value="ACREF_ENVCD OPERON REPRESSOR-RELATED"/>
    <property type="match status" value="1"/>
</dbReference>
<dbReference type="GO" id="GO:0003677">
    <property type="term" value="F:DNA binding"/>
    <property type="evidence" value="ECO:0007669"/>
    <property type="project" value="UniProtKB-UniRule"/>
</dbReference>
<feature type="domain" description="HTH tetR-type" evidence="3">
    <location>
        <begin position="13"/>
        <end position="73"/>
    </location>
</feature>
<dbReference type="Gene3D" id="1.10.357.10">
    <property type="entry name" value="Tetracycline Repressor, domain 2"/>
    <property type="match status" value="1"/>
</dbReference>
<evidence type="ECO:0000256" key="1">
    <source>
        <dbReference type="ARBA" id="ARBA00023125"/>
    </source>
</evidence>
<dbReference type="PROSITE" id="PS01081">
    <property type="entry name" value="HTH_TETR_1"/>
    <property type="match status" value="1"/>
</dbReference>
<dbReference type="OrthoDB" id="268339at2"/>
<dbReference type="InterPro" id="IPR023772">
    <property type="entry name" value="DNA-bd_HTH_TetR-type_CS"/>
</dbReference>
<keyword evidence="1 2" id="KW-0238">DNA-binding</keyword>
<dbReference type="AlphaFoldDB" id="A0A5D6WAD3"/>
<dbReference type="InterPro" id="IPR009057">
    <property type="entry name" value="Homeodomain-like_sf"/>
</dbReference>
<protein>
    <submittedName>
        <fullName evidence="4">TetR/AcrR family transcriptional regulator</fullName>
    </submittedName>
</protein>
<dbReference type="PROSITE" id="PS50977">
    <property type="entry name" value="HTH_TETR_2"/>
    <property type="match status" value="1"/>
</dbReference>
<sequence length="201" mass="22761">MEEKMGRRERKKLQSRKAILDAAVEQFSQKGFKETSVADIMNAADLGIGTFYNYFQSKEEILVQLIQQMVMEVAEALRELKAANRPADELLAAGCRITARFLDENRYVLPLFISAAEHSGLPEGSDKQPKVASPGFKGLYERILREGQERGEIRQDVPPELIAEMFHSIYQAAAISKLNISFQENVEMKTRLILDGIRVKK</sequence>
<dbReference type="InterPro" id="IPR036271">
    <property type="entry name" value="Tet_transcr_reg_TetR-rel_C_sf"/>
</dbReference>
<name>A0A5D6WAD3_9FIRM</name>
<gene>
    <name evidence="4" type="ORF">FZ040_04270</name>
</gene>
<dbReference type="RefSeq" id="WP_149170872.1">
    <property type="nucleotide sequence ID" value="NZ_VTOY01000002.1"/>
</dbReference>
<dbReference type="EMBL" id="VTOY01000002">
    <property type="protein sequence ID" value="TYZ23945.1"/>
    <property type="molecule type" value="Genomic_DNA"/>
</dbReference>
<feature type="DNA-binding region" description="H-T-H motif" evidence="2">
    <location>
        <begin position="36"/>
        <end position="55"/>
    </location>
</feature>
<evidence type="ECO:0000259" key="3">
    <source>
        <dbReference type="PROSITE" id="PS50977"/>
    </source>
</evidence>
<keyword evidence="5" id="KW-1185">Reference proteome</keyword>
<dbReference type="PRINTS" id="PR00455">
    <property type="entry name" value="HTHTETR"/>
</dbReference>
<dbReference type="SUPFAM" id="SSF48498">
    <property type="entry name" value="Tetracyclin repressor-like, C-terminal domain"/>
    <property type="match status" value="1"/>
</dbReference>
<evidence type="ECO:0000256" key="2">
    <source>
        <dbReference type="PROSITE-ProRule" id="PRU00335"/>
    </source>
</evidence>
<reference evidence="4 5" key="1">
    <citation type="submission" date="2019-08" db="EMBL/GenBank/DDBJ databases">
        <title>Selenomonas sp. mPRGC5 and Selenomonas sp. mPRGC8 isolated from ruminal fluid of dairy goat (Capra hircus).</title>
        <authorList>
            <person name="Poothong S."/>
            <person name="Nuengjamnong C."/>
            <person name="Tanasupawat S."/>
        </authorList>
    </citation>
    <scope>NUCLEOTIDE SEQUENCE [LARGE SCALE GENOMIC DNA]</scope>
    <source>
        <strain evidence="5">mPRGC5</strain>
    </source>
</reference>
<evidence type="ECO:0000313" key="4">
    <source>
        <dbReference type="EMBL" id="TYZ23945.1"/>
    </source>
</evidence>